<evidence type="ECO:0000259" key="9">
    <source>
        <dbReference type="PROSITE" id="PS50067"/>
    </source>
</evidence>
<dbReference type="GO" id="GO:0008017">
    <property type="term" value="F:microtubule binding"/>
    <property type="evidence" value="ECO:0007669"/>
    <property type="project" value="InterPro"/>
</dbReference>
<dbReference type="GO" id="GO:0005874">
    <property type="term" value="C:microtubule"/>
    <property type="evidence" value="ECO:0007669"/>
    <property type="project" value="UniProtKB-KW"/>
</dbReference>
<feature type="coiled-coil region" evidence="7">
    <location>
        <begin position="780"/>
        <end position="807"/>
    </location>
</feature>
<dbReference type="InterPro" id="IPR027640">
    <property type="entry name" value="Kinesin-like_fam"/>
</dbReference>
<dbReference type="GO" id="GO:0005524">
    <property type="term" value="F:ATP binding"/>
    <property type="evidence" value="ECO:0007669"/>
    <property type="project" value="UniProtKB-UniRule"/>
</dbReference>
<dbReference type="PROSITE" id="PS50067">
    <property type="entry name" value="KINESIN_MOTOR_2"/>
    <property type="match status" value="1"/>
</dbReference>
<comment type="similarity">
    <text evidence="6">Belongs to the TRAFAC class myosin-kinesin ATPase superfamily. Kinesin family.</text>
</comment>
<dbReference type="PANTHER" id="PTHR47968:SF36">
    <property type="entry name" value="KINESIN HEAVY CHAIN ISOFORM X1"/>
    <property type="match status" value="1"/>
</dbReference>
<dbReference type="EMBL" id="HBIC01037540">
    <property type="protein sequence ID" value="CAE0290339.1"/>
    <property type="molecule type" value="Transcribed_RNA"/>
</dbReference>
<feature type="binding site" evidence="6">
    <location>
        <begin position="136"/>
        <end position="143"/>
    </location>
    <ligand>
        <name>ATP</name>
        <dbReference type="ChEBI" id="CHEBI:30616"/>
    </ligand>
</feature>
<organism evidence="10">
    <name type="scientific">Spumella elongata</name>
    <dbReference type="NCBI Taxonomy" id="89044"/>
    <lineage>
        <taxon>Eukaryota</taxon>
        <taxon>Sar</taxon>
        <taxon>Stramenopiles</taxon>
        <taxon>Ochrophyta</taxon>
        <taxon>Chrysophyceae</taxon>
        <taxon>Chromulinales</taxon>
        <taxon>Chromulinaceae</taxon>
        <taxon>Spumella</taxon>
    </lineage>
</organism>
<dbReference type="GO" id="GO:0003777">
    <property type="term" value="F:microtubule motor activity"/>
    <property type="evidence" value="ECO:0007669"/>
    <property type="project" value="InterPro"/>
</dbReference>
<dbReference type="InterPro" id="IPR001752">
    <property type="entry name" value="Kinesin_motor_dom"/>
</dbReference>
<protein>
    <recommendedName>
        <fullName evidence="9">Kinesin motor domain-containing protein</fullName>
    </recommendedName>
</protein>
<dbReference type="AlphaFoldDB" id="A0A7S3HBF7"/>
<dbReference type="Gene3D" id="3.40.850.10">
    <property type="entry name" value="Kinesin motor domain"/>
    <property type="match status" value="1"/>
</dbReference>
<evidence type="ECO:0000256" key="5">
    <source>
        <dbReference type="ARBA" id="ARBA00023175"/>
    </source>
</evidence>
<feature type="coiled-coil region" evidence="7">
    <location>
        <begin position="426"/>
        <end position="464"/>
    </location>
</feature>
<feature type="compositionally biased region" description="Low complexity" evidence="8">
    <location>
        <begin position="1001"/>
        <end position="1012"/>
    </location>
</feature>
<dbReference type="GO" id="GO:0007018">
    <property type="term" value="P:microtubule-based movement"/>
    <property type="evidence" value="ECO:0007669"/>
    <property type="project" value="InterPro"/>
</dbReference>
<dbReference type="CDD" id="cd00106">
    <property type="entry name" value="KISc"/>
    <property type="match status" value="1"/>
</dbReference>
<dbReference type="InterPro" id="IPR027417">
    <property type="entry name" value="P-loop_NTPase"/>
</dbReference>
<feature type="region of interest" description="Disordered" evidence="8">
    <location>
        <begin position="1"/>
        <end position="32"/>
    </location>
</feature>
<feature type="domain" description="Kinesin motor" evidence="9">
    <location>
        <begin position="35"/>
        <end position="417"/>
    </location>
</feature>
<dbReference type="PRINTS" id="PR00380">
    <property type="entry name" value="KINESINHEAVY"/>
</dbReference>
<name>A0A7S3HBF7_9STRA</name>
<keyword evidence="1" id="KW-0493">Microtubule</keyword>
<feature type="coiled-coil region" evidence="7">
    <location>
        <begin position="537"/>
        <end position="630"/>
    </location>
</feature>
<evidence type="ECO:0000256" key="4">
    <source>
        <dbReference type="ARBA" id="ARBA00023054"/>
    </source>
</evidence>
<dbReference type="InterPro" id="IPR036961">
    <property type="entry name" value="Kinesin_motor_dom_sf"/>
</dbReference>
<keyword evidence="5 6" id="KW-0505">Motor protein</keyword>
<dbReference type="SUPFAM" id="SSF52540">
    <property type="entry name" value="P-loop containing nucleoside triphosphate hydrolases"/>
    <property type="match status" value="1"/>
</dbReference>
<evidence type="ECO:0000256" key="8">
    <source>
        <dbReference type="SAM" id="MobiDB-lite"/>
    </source>
</evidence>
<evidence type="ECO:0000256" key="6">
    <source>
        <dbReference type="PROSITE-ProRule" id="PRU00283"/>
    </source>
</evidence>
<reference evidence="10" key="1">
    <citation type="submission" date="2021-01" db="EMBL/GenBank/DDBJ databases">
        <authorList>
            <person name="Corre E."/>
            <person name="Pelletier E."/>
            <person name="Niang G."/>
            <person name="Scheremetjew M."/>
            <person name="Finn R."/>
            <person name="Kale V."/>
            <person name="Holt S."/>
            <person name="Cochrane G."/>
            <person name="Meng A."/>
            <person name="Brown T."/>
            <person name="Cohen L."/>
        </authorList>
    </citation>
    <scope>NUCLEOTIDE SEQUENCE</scope>
    <source>
        <strain evidence="10">CCAP 955/1</strain>
    </source>
</reference>
<keyword evidence="3 6" id="KW-0067">ATP-binding</keyword>
<feature type="region of interest" description="Disordered" evidence="8">
    <location>
        <begin position="908"/>
        <end position="1031"/>
    </location>
</feature>
<dbReference type="PANTHER" id="PTHR47968">
    <property type="entry name" value="CENTROMERE PROTEIN E"/>
    <property type="match status" value="1"/>
</dbReference>
<accession>A0A7S3HBF7</accession>
<sequence>MSAGMRTPRTSSNNPIPGSFMTKAPPKTRQERQTNFKVVIRVRPPLNRELHGDVPFQNIVAVDDREQSITVSENLDAVMDEDGNVLANPGPYSTHSFVFDYVYDQHCTQKKVYETTARTVVDSALQGYNATIFAYGQTGTGKTFTMEGFNREGGLEARGIIPRAIEQIFGHIQKFASPKMRFLVRASYLQIYNEQISDLLKPERNNLTIREDKRRGVYVDGLSEWVVRSPAEIYGLMERGGAIRATGETKMNEMSSRSHAVFIVIAEQSETVYVDDQGQDMTTEEFQRFMSSRGARREQDMKNIESHLKQSFKVGKLNLVDLAGSERVRLSGASGQRLKESQHINTSLAELGNVISALVDAKSRQHIPYRNSKLTRMLEDSLGGNCKTTMMAMISPAFEAMQETISTLKFANRAKNIKNEAKVNEDLDQKSLLRKYERELKQLRAELEERSKNVVDKRRLLELDEQRRRAEADKMTAIRALEARSLEFMHEKEEKKKLEQRIAMLMGQMIRGDRSGVEGTPGRGDGEVHPEVHTMMKEQQEKLTKEYEFKLADLERERETIEEEKAQVDRYKQLLLKQRDIMIALTQRLVERDEQIMALQDELDAYDSHHKELEEKLDEKTAMLIKFQRISMEVNATSPYKNEELNKAMESWSHTDFQRAPGATEVENEDFDRASPAVRSTIADQRARIVQLEQKLAESVDSARNSPKSATRGEVETLLQNELDASLRQLPEASTRDAVKNLIQKVIVKVNGLSLSTDSGRGIASNTFSPVRTAADEEALRIYKEQNASLRMEKTKLLRELESLRANPPPASAASSPATAALQTRCDTLVKEREAVTTIMEQKIKVLVQSVAQNVAAVVGQHPQVAGSESSAALNKDLVALQRLVGASIAALKNAAANNGGGSSGGAGNNALAPVTPSNNIGSGAGVPSSMPGRAPRPQGPPPSFQQPEQPRFSANPNVASGGLNVQGFAGNSALGTPIALPSFPSPGYANGMGSNPNLRGSQSSGNSGNSWGEKDESYSAGDVYRSVERR</sequence>
<evidence type="ECO:0000256" key="2">
    <source>
        <dbReference type="ARBA" id="ARBA00022741"/>
    </source>
</evidence>
<proteinExistence type="inferred from homology"/>
<dbReference type="SMART" id="SM00129">
    <property type="entry name" value="KISc"/>
    <property type="match status" value="1"/>
</dbReference>
<evidence type="ECO:0000256" key="7">
    <source>
        <dbReference type="SAM" id="Coils"/>
    </source>
</evidence>
<evidence type="ECO:0000256" key="3">
    <source>
        <dbReference type="ARBA" id="ARBA00022840"/>
    </source>
</evidence>
<gene>
    <name evidence="10" type="ORF">SELO1098_LOCUS19184</name>
</gene>
<keyword evidence="4 7" id="KW-0175">Coiled coil</keyword>
<keyword evidence="2 6" id="KW-0547">Nucleotide-binding</keyword>
<evidence type="ECO:0000313" key="10">
    <source>
        <dbReference type="EMBL" id="CAE0290339.1"/>
    </source>
</evidence>
<dbReference type="InterPro" id="IPR019821">
    <property type="entry name" value="Kinesin_motor_CS"/>
</dbReference>
<dbReference type="Pfam" id="PF00225">
    <property type="entry name" value="Kinesin"/>
    <property type="match status" value="1"/>
</dbReference>
<evidence type="ECO:0000256" key="1">
    <source>
        <dbReference type="ARBA" id="ARBA00022701"/>
    </source>
</evidence>
<dbReference type="PROSITE" id="PS00411">
    <property type="entry name" value="KINESIN_MOTOR_1"/>
    <property type="match status" value="1"/>
</dbReference>